<reference evidence="3 4" key="1">
    <citation type="journal article" date="2009" name="Stand. Genomic Sci.">
        <title>Complete genome sequence of Pedobacter heparinus type strain (HIM 762-3).</title>
        <authorList>
            <person name="Han C."/>
            <person name="Spring S."/>
            <person name="Lapidus A."/>
            <person name="Del Rio T.G."/>
            <person name="Tice H."/>
            <person name="Copeland A."/>
            <person name="Cheng J.F."/>
            <person name="Lucas S."/>
            <person name="Chen F."/>
            <person name="Nolan M."/>
            <person name="Bruce D."/>
            <person name="Goodwin L."/>
            <person name="Pitluck S."/>
            <person name="Ivanova N."/>
            <person name="Mavromatis K."/>
            <person name="Mikhailova N."/>
            <person name="Pati A."/>
            <person name="Chen A."/>
            <person name="Palaniappan K."/>
            <person name="Land M."/>
            <person name="Hauser L."/>
            <person name="Chang Y.J."/>
            <person name="Jeffries C.C."/>
            <person name="Saunders E."/>
            <person name="Chertkov O."/>
            <person name="Brettin T."/>
            <person name="Goker M."/>
            <person name="Rohde M."/>
            <person name="Bristow J."/>
            <person name="Eisen J.A."/>
            <person name="Markowitz V."/>
            <person name="Hugenholtz P."/>
            <person name="Kyrpides N.C."/>
            <person name="Klenk H.P."/>
            <person name="Detter J.C."/>
        </authorList>
    </citation>
    <scope>NUCLEOTIDE SEQUENCE [LARGE SCALE GENOMIC DNA]</scope>
    <source>
        <strain evidence="4">ATCC 13125 / DSM 2366 / CIP 104194 / JCM 7457 / NBRC 12017 / NCIMB 9290 / NRRL B-14731 / HIM 762-3</strain>
    </source>
</reference>
<evidence type="ECO:0000256" key="1">
    <source>
        <dbReference type="PROSITE-ProRule" id="PRU01379"/>
    </source>
</evidence>
<dbReference type="HOGENOM" id="CLU_042010_0_0_10"/>
<dbReference type="SUPFAM" id="SSF53187">
    <property type="entry name" value="Zn-dependent exopeptidases"/>
    <property type="match status" value="1"/>
</dbReference>
<dbReference type="EMBL" id="CP001681">
    <property type="protein sequence ID" value="ACU04793.1"/>
    <property type="molecule type" value="Genomic_DNA"/>
</dbReference>
<dbReference type="Gene3D" id="3.40.630.10">
    <property type="entry name" value="Zn peptidases"/>
    <property type="match status" value="1"/>
</dbReference>
<dbReference type="KEGG" id="phe:Phep_2589"/>
<dbReference type="GO" id="GO:0008270">
    <property type="term" value="F:zinc ion binding"/>
    <property type="evidence" value="ECO:0007669"/>
    <property type="project" value="InterPro"/>
</dbReference>
<dbReference type="PROSITE" id="PS52035">
    <property type="entry name" value="PEPTIDASE_M14"/>
    <property type="match status" value="1"/>
</dbReference>
<accession>C6Y081</accession>
<dbReference type="STRING" id="485917.Phep_2589"/>
<dbReference type="AlphaFoldDB" id="C6Y081"/>
<evidence type="ECO:0000313" key="3">
    <source>
        <dbReference type="EMBL" id="ACU04793.1"/>
    </source>
</evidence>
<dbReference type="InterPro" id="IPR000834">
    <property type="entry name" value="Peptidase_M14"/>
</dbReference>
<evidence type="ECO:0000313" key="4">
    <source>
        <dbReference type="Proteomes" id="UP000000852"/>
    </source>
</evidence>
<comment type="similarity">
    <text evidence="1">Belongs to the peptidase M14 family.</text>
</comment>
<dbReference type="OrthoDB" id="1119199at2"/>
<dbReference type="Pfam" id="PF00246">
    <property type="entry name" value="Peptidase_M14"/>
    <property type="match status" value="1"/>
</dbReference>
<proteinExistence type="inferred from homology"/>
<dbReference type="eggNOG" id="COG2866">
    <property type="taxonomic scope" value="Bacteria"/>
</dbReference>
<dbReference type="Proteomes" id="UP000000852">
    <property type="component" value="Chromosome"/>
</dbReference>
<name>C6Y081_PEDHD</name>
<dbReference type="GO" id="GO:0006508">
    <property type="term" value="P:proteolysis"/>
    <property type="evidence" value="ECO:0007669"/>
    <property type="project" value="InterPro"/>
</dbReference>
<organism evidence="3 4">
    <name type="scientific">Pedobacter heparinus (strain ATCC 13125 / DSM 2366 / CIP 104194 / JCM 7457 / NBRC 12017 / NCIMB 9290 / NRRL B-14731 / HIM 762-3)</name>
    <dbReference type="NCBI Taxonomy" id="485917"/>
    <lineage>
        <taxon>Bacteria</taxon>
        <taxon>Pseudomonadati</taxon>
        <taxon>Bacteroidota</taxon>
        <taxon>Sphingobacteriia</taxon>
        <taxon>Sphingobacteriales</taxon>
        <taxon>Sphingobacteriaceae</taxon>
        <taxon>Pedobacter</taxon>
    </lineage>
</organism>
<gene>
    <name evidence="3" type="ordered locus">Phep_2589</name>
</gene>
<comment type="caution">
    <text evidence="1">Lacks conserved residue(s) required for the propagation of feature annotation.</text>
</comment>
<dbReference type="GO" id="GO:0004181">
    <property type="term" value="F:metallocarboxypeptidase activity"/>
    <property type="evidence" value="ECO:0007669"/>
    <property type="project" value="InterPro"/>
</dbReference>
<keyword evidence="4" id="KW-1185">Reference proteome</keyword>
<sequence>MKNLNTENIIKDYATFAESAIRNRFIKHKDVLKLIKQLPADFKVTTAGYSVEQRVLNLIEWGNGPVKVFLWSQMHGDEATGTMALFDLVSYLQQDENTELVNQVKSVCTLYILPLVNPDGAERFTRRNAQQIDINRDFLKTVSPEAKILKELQAAIRPDFGFNLHDQLTLWSVNGSKKPATLSFLAPAFDEQLSNSPNRERAMRVIADMFTAVTPFLPGHIGLFDDEHEPRAFGDNFQLRGTSTILIEAGGLVNDDEKQEIRKYYFLAILAALHSISTKTYQQQQLANYFDIAKNNKQIFHILIHQIRLNGIEVSIGINYEEKPMAKAGATFKNYTIQDIGDMDNLSAYHIYQGADLQVNGEVLLYENADFQLLSKGEIILSFKNGILESKL</sequence>
<protein>
    <recommendedName>
        <fullName evidence="2">Peptidase M14 domain-containing protein</fullName>
    </recommendedName>
</protein>
<dbReference type="RefSeq" id="WP_015808404.1">
    <property type="nucleotide sequence ID" value="NC_013061.1"/>
</dbReference>
<feature type="domain" description="Peptidase M14" evidence="2">
    <location>
        <begin position="12"/>
        <end position="276"/>
    </location>
</feature>
<evidence type="ECO:0000259" key="2">
    <source>
        <dbReference type="PROSITE" id="PS52035"/>
    </source>
</evidence>